<organism evidence="1 2">
    <name type="scientific">Agathobacter rectalis</name>
    <dbReference type="NCBI Taxonomy" id="39491"/>
    <lineage>
        <taxon>Bacteria</taxon>
        <taxon>Bacillati</taxon>
        <taxon>Bacillota</taxon>
        <taxon>Clostridia</taxon>
        <taxon>Lachnospirales</taxon>
        <taxon>Lachnospiraceae</taxon>
        <taxon>Agathobacter</taxon>
    </lineage>
</organism>
<dbReference type="RefSeq" id="WP_117470413.1">
    <property type="nucleotide sequence ID" value="NZ_QSTP01000011.1"/>
</dbReference>
<protein>
    <submittedName>
        <fullName evidence="1">Uncharacterized protein</fullName>
    </submittedName>
</protein>
<gene>
    <name evidence="1" type="ORF">DXB99_10605</name>
</gene>
<evidence type="ECO:0000313" key="2">
    <source>
        <dbReference type="Proteomes" id="UP000260758"/>
    </source>
</evidence>
<sequence>MANICCDDVIFYTEGNPEGLYDLWEDLETYIILNQNPDLCWIGNLFSHKKIDSTGISLRGNVSYMEWNDTYILLSLSTAWSPLYESYQAIAAAYHLSFVMQSMEPGERIYYNTDAAHIFFPDRYCIRLYEESLVTPSGIIIGEKLEDGEPFASEQDVINRFRDCGYPADTLKELRLMLDEDDITIFEFTNPYLSKHTEIGGKCA</sequence>
<dbReference type="EMBL" id="QSTP01000011">
    <property type="protein sequence ID" value="RGM70357.1"/>
    <property type="molecule type" value="Genomic_DNA"/>
</dbReference>
<dbReference type="Proteomes" id="UP000260758">
    <property type="component" value="Unassembled WGS sequence"/>
</dbReference>
<reference evidence="1 2" key="1">
    <citation type="submission" date="2018-08" db="EMBL/GenBank/DDBJ databases">
        <title>A genome reference for cultivated species of the human gut microbiota.</title>
        <authorList>
            <person name="Zou Y."/>
            <person name="Xue W."/>
            <person name="Luo G."/>
        </authorList>
    </citation>
    <scope>NUCLEOTIDE SEQUENCE [LARGE SCALE GENOMIC DNA]</scope>
    <source>
        <strain evidence="1 2">OM07-13</strain>
    </source>
</reference>
<name>A0A3E4Y8D6_9FIRM</name>
<comment type="caution">
    <text evidence="1">The sequence shown here is derived from an EMBL/GenBank/DDBJ whole genome shotgun (WGS) entry which is preliminary data.</text>
</comment>
<accession>A0A3E4Y8D6</accession>
<evidence type="ECO:0000313" key="1">
    <source>
        <dbReference type="EMBL" id="RGM70357.1"/>
    </source>
</evidence>
<dbReference type="AlphaFoldDB" id="A0A3E4Y8D6"/>
<proteinExistence type="predicted"/>